<dbReference type="GeneID" id="117650770"/>
<gene>
    <name evidence="2" type="primary">LOC117650770</name>
</gene>
<protein>
    <submittedName>
        <fullName evidence="2">Uncharacterized protein LOC117650770</fullName>
    </submittedName>
</protein>
<proteinExistence type="predicted"/>
<dbReference type="KEGG" id="tpal:117650770"/>
<dbReference type="RefSeq" id="XP_034250262.1">
    <property type="nucleotide sequence ID" value="XM_034394371.1"/>
</dbReference>
<dbReference type="Proteomes" id="UP000515158">
    <property type="component" value="Unplaced"/>
</dbReference>
<sequence>MVANPAHKIVDGISVLPAAACPPRRRSTNSATKHGKLLSIITPQNGIYGLTFTTRRVQTTVNTFRFQRGLERCRRHELTLNMVMHCDEHLLPEPNNTIRDSETAMDTTRWHHRK</sequence>
<name>A0A6P8ZXX4_THRPL</name>
<dbReference type="AlphaFoldDB" id="A0A6P8ZXX4"/>
<reference evidence="2" key="1">
    <citation type="submission" date="2025-08" db="UniProtKB">
        <authorList>
            <consortium name="RefSeq"/>
        </authorList>
    </citation>
    <scope>IDENTIFICATION</scope>
    <source>
        <tissue evidence="2">Total insect</tissue>
    </source>
</reference>
<accession>A0A6P8ZXX4</accession>
<evidence type="ECO:0000313" key="1">
    <source>
        <dbReference type="Proteomes" id="UP000515158"/>
    </source>
</evidence>
<evidence type="ECO:0000313" key="2">
    <source>
        <dbReference type="RefSeq" id="XP_034250262.1"/>
    </source>
</evidence>
<keyword evidence="1" id="KW-1185">Reference proteome</keyword>
<dbReference type="InParanoid" id="A0A6P8ZXX4"/>
<organism evidence="2">
    <name type="scientific">Thrips palmi</name>
    <name type="common">Melon thrips</name>
    <dbReference type="NCBI Taxonomy" id="161013"/>
    <lineage>
        <taxon>Eukaryota</taxon>
        <taxon>Metazoa</taxon>
        <taxon>Ecdysozoa</taxon>
        <taxon>Arthropoda</taxon>
        <taxon>Hexapoda</taxon>
        <taxon>Insecta</taxon>
        <taxon>Pterygota</taxon>
        <taxon>Neoptera</taxon>
        <taxon>Paraneoptera</taxon>
        <taxon>Thysanoptera</taxon>
        <taxon>Terebrantia</taxon>
        <taxon>Thripoidea</taxon>
        <taxon>Thripidae</taxon>
        <taxon>Thrips</taxon>
    </lineage>
</organism>